<keyword evidence="4" id="KW-1185">Reference proteome</keyword>
<sequence length="754" mass="83897">MASAARLERLNKLVQADLDALPDRPPPPAPESEAVSDDDASGGVNLEAGSGPSAQPLDSQGHENKRPLPDVPTQALAELRVTSPPPPEENSERRFVWAQGAVSSYNLGSTQKLAALPTHPLPPADIRKGDLTHPRQQFAPILAVSKYPYRFCNPDCMQDIASFAFDAGKFWAREWDLYYVRDIESSKPLILIREEQFQDLLIELNSALKLRLKITDQQREESLVSRFPDHPRTLPRYLGRSHSREEYDEMASNVPSESFRAESEPPPGPLGDTTLEAFKQMIEEMWDLTKNKNKAKKEKSKQDRLARQQVTVDEFKRTQRYLGLRPSAQEDLGQANPTLPPPIDPALSAPFQFYLDVVFVSVDVESFERAHHKITEVGIASLDTRDLCNLPPGKDGEMWRSKINARHFRIEEHKHLINHDFVSGCPDRFEFGESEFVRLKDAAEAIRTCFMPPFCAPSRDGATGTADIGEARPIIFLGHDTLTDVKYLQQLGFNPLDLRNVKESVDTANMYRVWKREQNTTKLGNILYHFDITGWNLHNAGNDAVYTVQAMLGISVREASIRGTPALSAEREEEKAARLAAAQEEAKEKAQEAEEGWSDNEASGDGGDPVPIVIKETPKPVSAGDPSNPEFGRGRGRGQGVDQSRGGYGNHWRGTSDSSSSYSERGRREHRGDYAGEQISSGRSFPHGFTPGRFHSESRGYGRYRGPDINRGRGQGGVHNPTSNTANRPGGDHTSGASDDNANHDPIDIRKDLW</sequence>
<dbReference type="InterPro" id="IPR048519">
    <property type="entry name" value="Gfd2/YDR514C-like_C"/>
</dbReference>
<dbReference type="OrthoDB" id="5953249at2759"/>
<feature type="compositionally biased region" description="Low complexity" evidence="1">
    <location>
        <begin position="653"/>
        <end position="663"/>
    </location>
</feature>
<feature type="compositionally biased region" description="Basic and acidic residues" evidence="1">
    <location>
        <begin position="664"/>
        <end position="674"/>
    </location>
</feature>
<dbReference type="Proteomes" id="UP000481861">
    <property type="component" value="Unassembled WGS sequence"/>
</dbReference>
<accession>A0A7C8HYY4</accession>
<feature type="domain" description="Gfd2/YDR514C-like C-terminal" evidence="2">
    <location>
        <begin position="358"/>
        <end position="553"/>
    </location>
</feature>
<proteinExistence type="predicted"/>
<feature type="compositionally biased region" description="Basic and acidic residues" evidence="1">
    <location>
        <begin position="741"/>
        <end position="754"/>
    </location>
</feature>
<dbReference type="Gene3D" id="3.30.420.10">
    <property type="entry name" value="Ribonuclease H-like superfamily/Ribonuclease H"/>
    <property type="match status" value="1"/>
</dbReference>
<dbReference type="SUPFAM" id="SSF53098">
    <property type="entry name" value="Ribonuclease H-like"/>
    <property type="match status" value="1"/>
</dbReference>
<name>A0A7C8HYY4_9PLEO</name>
<reference evidence="3 4" key="1">
    <citation type="submission" date="2020-01" db="EMBL/GenBank/DDBJ databases">
        <authorList>
            <consortium name="DOE Joint Genome Institute"/>
            <person name="Haridas S."/>
            <person name="Albert R."/>
            <person name="Binder M."/>
            <person name="Bloem J."/>
            <person name="Labutti K."/>
            <person name="Salamov A."/>
            <person name="Andreopoulos B."/>
            <person name="Baker S.E."/>
            <person name="Barry K."/>
            <person name="Bills G."/>
            <person name="Bluhm B.H."/>
            <person name="Cannon C."/>
            <person name="Castanera R."/>
            <person name="Culley D.E."/>
            <person name="Daum C."/>
            <person name="Ezra D."/>
            <person name="Gonzalez J.B."/>
            <person name="Henrissat B."/>
            <person name="Kuo A."/>
            <person name="Liang C."/>
            <person name="Lipzen A."/>
            <person name="Lutzoni F."/>
            <person name="Magnuson J."/>
            <person name="Mondo S."/>
            <person name="Nolan M."/>
            <person name="Ohm R."/>
            <person name="Pangilinan J."/>
            <person name="Park H.-J.H."/>
            <person name="Ramirez L."/>
            <person name="Alfaro M."/>
            <person name="Sun H."/>
            <person name="Tritt A."/>
            <person name="Yoshinaga Y."/>
            <person name="Zwiers L.-H.L."/>
            <person name="Turgeon B.G."/>
            <person name="Goodwin S.B."/>
            <person name="Spatafora J.W."/>
            <person name="Crous P.W."/>
            <person name="Grigoriev I.V."/>
        </authorList>
    </citation>
    <scope>NUCLEOTIDE SEQUENCE [LARGE SCALE GENOMIC DNA]</scope>
    <source>
        <strain evidence="3 4">CBS 611.86</strain>
    </source>
</reference>
<dbReference type="InterPro" id="IPR012337">
    <property type="entry name" value="RNaseH-like_sf"/>
</dbReference>
<feature type="region of interest" description="Disordered" evidence="1">
    <location>
        <begin position="234"/>
        <end position="272"/>
    </location>
</feature>
<feature type="region of interest" description="Disordered" evidence="1">
    <location>
        <begin position="15"/>
        <end position="69"/>
    </location>
</feature>
<protein>
    <recommendedName>
        <fullName evidence="2">Gfd2/YDR514C-like C-terminal domain-containing protein</fullName>
    </recommendedName>
</protein>
<dbReference type="GO" id="GO:0003676">
    <property type="term" value="F:nucleic acid binding"/>
    <property type="evidence" value="ECO:0007669"/>
    <property type="project" value="InterPro"/>
</dbReference>
<dbReference type="Pfam" id="PF21762">
    <property type="entry name" value="DEDDh_C"/>
    <property type="match status" value="1"/>
</dbReference>
<evidence type="ECO:0000313" key="3">
    <source>
        <dbReference type="EMBL" id="KAF2865588.1"/>
    </source>
</evidence>
<evidence type="ECO:0000259" key="2">
    <source>
        <dbReference type="Pfam" id="PF21762"/>
    </source>
</evidence>
<dbReference type="PANTHER" id="PTHR28083">
    <property type="entry name" value="GOOD FOR FULL DBP5 ACTIVITY PROTEIN 2"/>
    <property type="match status" value="1"/>
</dbReference>
<evidence type="ECO:0000313" key="4">
    <source>
        <dbReference type="Proteomes" id="UP000481861"/>
    </source>
</evidence>
<dbReference type="EMBL" id="JAADJZ010000032">
    <property type="protein sequence ID" value="KAF2865588.1"/>
    <property type="molecule type" value="Genomic_DNA"/>
</dbReference>
<comment type="caution">
    <text evidence="3">The sequence shown here is derived from an EMBL/GenBank/DDBJ whole genome shotgun (WGS) entry which is preliminary data.</text>
</comment>
<gene>
    <name evidence="3" type="ORF">BDV95DRAFT_250682</name>
</gene>
<dbReference type="PANTHER" id="PTHR28083:SF1">
    <property type="entry name" value="GOOD FOR FULL DBP5 ACTIVITY PROTEIN 2"/>
    <property type="match status" value="1"/>
</dbReference>
<dbReference type="AlphaFoldDB" id="A0A7C8HYY4"/>
<evidence type="ECO:0000256" key="1">
    <source>
        <dbReference type="SAM" id="MobiDB-lite"/>
    </source>
</evidence>
<feature type="region of interest" description="Disordered" evidence="1">
    <location>
        <begin position="565"/>
        <end position="754"/>
    </location>
</feature>
<dbReference type="InterPro" id="IPR036397">
    <property type="entry name" value="RNaseH_sf"/>
</dbReference>
<dbReference type="InterPro" id="IPR040151">
    <property type="entry name" value="Gfd2/YDR514C-like"/>
</dbReference>
<organism evidence="3 4">
    <name type="scientific">Massariosphaeria phaeospora</name>
    <dbReference type="NCBI Taxonomy" id="100035"/>
    <lineage>
        <taxon>Eukaryota</taxon>
        <taxon>Fungi</taxon>
        <taxon>Dikarya</taxon>
        <taxon>Ascomycota</taxon>
        <taxon>Pezizomycotina</taxon>
        <taxon>Dothideomycetes</taxon>
        <taxon>Pleosporomycetidae</taxon>
        <taxon>Pleosporales</taxon>
        <taxon>Pleosporales incertae sedis</taxon>
        <taxon>Massariosphaeria</taxon>
    </lineage>
</organism>
<feature type="compositionally biased region" description="Basic and acidic residues" evidence="1">
    <location>
        <begin position="694"/>
        <end position="711"/>
    </location>
</feature>
<dbReference type="GO" id="GO:0005634">
    <property type="term" value="C:nucleus"/>
    <property type="evidence" value="ECO:0007669"/>
    <property type="project" value="TreeGrafter"/>
</dbReference>